<name>A0A0B7G411_THACB</name>
<dbReference type="EMBL" id="LN679108">
    <property type="protein sequence ID" value="CEL63849.1"/>
    <property type="molecule type" value="Genomic_DNA"/>
</dbReference>
<gene>
    <name evidence="11" type="ORF">RSOLAG1IB_05613</name>
</gene>
<evidence type="ECO:0000313" key="12">
    <source>
        <dbReference type="Proteomes" id="UP000059188"/>
    </source>
</evidence>
<reference evidence="11 12" key="1">
    <citation type="submission" date="2014-11" db="EMBL/GenBank/DDBJ databases">
        <authorList>
            <person name="Wibberg Daniel"/>
        </authorList>
    </citation>
    <scope>NUCLEOTIDE SEQUENCE [LARGE SCALE GENOMIC DNA]</scope>
    <source>
        <strain evidence="11">Rhizoctonia solani AG1-IB 7/3/14</strain>
    </source>
</reference>
<sequence>MKMLSIVLTPGAWAVDTFPFLRYLPLMPFKAKAKEWNKLLNDLLDTPMNFVYDKMKAGDGEPCLVSRWIERSIKAKPQTSEDEDEESLIKWAGVAIVAAGSDTTISAVATFFALMNAHPEVQAKAQAEMARVIGNDRLPTYADRESLPYIEAVYKEVLRWHPIVPIGVPHVFTSVEDDEFRGMRIPKGSVVFGLIGNMLRNPQVYHEPTVFNPERFMGATVMNPEDIIFGFGRRRCPGINVAHSSLWLVIALTLATYNITPALGADGKPETPDMSFTNGTVSHIKPYKCTITPRSSKAVALIEASIFQMGVSS</sequence>
<keyword evidence="4 9" id="KW-0349">Heme</keyword>
<dbReference type="GO" id="GO:0020037">
    <property type="term" value="F:heme binding"/>
    <property type="evidence" value="ECO:0007669"/>
    <property type="project" value="InterPro"/>
</dbReference>
<evidence type="ECO:0000256" key="3">
    <source>
        <dbReference type="ARBA" id="ARBA00010617"/>
    </source>
</evidence>
<dbReference type="InterPro" id="IPR001128">
    <property type="entry name" value="Cyt_P450"/>
</dbReference>
<evidence type="ECO:0000256" key="1">
    <source>
        <dbReference type="ARBA" id="ARBA00001971"/>
    </source>
</evidence>
<evidence type="ECO:0000256" key="4">
    <source>
        <dbReference type="ARBA" id="ARBA00022617"/>
    </source>
</evidence>
<dbReference type="AlphaFoldDB" id="A0A0B7G411"/>
<evidence type="ECO:0000256" key="6">
    <source>
        <dbReference type="ARBA" id="ARBA00023002"/>
    </source>
</evidence>
<evidence type="ECO:0000313" key="11">
    <source>
        <dbReference type="EMBL" id="CEL63849.1"/>
    </source>
</evidence>
<dbReference type="InterPro" id="IPR002401">
    <property type="entry name" value="Cyt_P450_E_grp-I"/>
</dbReference>
<keyword evidence="8 10" id="KW-0503">Monooxygenase</keyword>
<dbReference type="Proteomes" id="UP000059188">
    <property type="component" value="Unassembled WGS sequence"/>
</dbReference>
<dbReference type="PANTHER" id="PTHR46300:SF7">
    <property type="entry name" value="P450, PUTATIVE (EUROFUNG)-RELATED"/>
    <property type="match status" value="1"/>
</dbReference>
<dbReference type="STRING" id="1108050.A0A0B7G411"/>
<organism evidence="11 12">
    <name type="scientific">Thanatephorus cucumeris (strain AG1-IB / isolate 7/3/14)</name>
    <name type="common">Lettuce bottom rot fungus</name>
    <name type="synonym">Rhizoctonia solani</name>
    <dbReference type="NCBI Taxonomy" id="1108050"/>
    <lineage>
        <taxon>Eukaryota</taxon>
        <taxon>Fungi</taxon>
        <taxon>Dikarya</taxon>
        <taxon>Basidiomycota</taxon>
        <taxon>Agaricomycotina</taxon>
        <taxon>Agaricomycetes</taxon>
        <taxon>Cantharellales</taxon>
        <taxon>Ceratobasidiaceae</taxon>
        <taxon>Rhizoctonia</taxon>
        <taxon>Rhizoctonia solani AG-1</taxon>
    </lineage>
</organism>
<dbReference type="SUPFAM" id="SSF48264">
    <property type="entry name" value="Cytochrome P450"/>
    <property type="match status" value="1"/>
</dbReference>
<dbReference type="InterPro" id="IPR017972">
    <property type="entry name" value="Cyt_P450_CS"/>
</dbReference>
<accession>A0A0B7G411</accession>
<evidence type="ECO:0000256" key="2">
    <source>
        <dbReference type="ARBA" id="ARBA00005179"/>
    </source>
</evidence>
<evidence type="ECO:0000256" key="7">
    <source>
        <dbReference type="ARBA" id="ARBA00023004"/>
    </source>
</evidence>
<protein>
    <submittedName>
        <fullName evidence="11">O-methylsterigmatocystin oxidoreductase</fullName>
    </submittedName>
</protein>
<dbReference type="GO" id="GO:0004497">
    <property type="term" value="F:monooxygenase activity"/>
    <property type="evidence" value="ECO:0007669"/>
    <property type="project" value="UniProtKB-KW"/>
</dbReference>
<evidence type="ECO:0000256" key="9">
    <source>
        <dbReference type="PIRSR" id="PIRSR602401-1"/>
    </source>
</evidence>
<comment type="cofactor">
    <cofactor evidence="1 9">
        <name>heme</name>
        <dbReference type="ChEBI" id="CHEBI:30413"/>
    </cofactor>
</comment>
<proteinExistence type="inferred from homology"/>
<keyword evidence="5 9" id="KW-0479">Metal-binding</keyword>
<dbReference type="GO" id="GO:0005506">
    <property type="term" value="F:iron ion binding"/>
    <property type="evidence" value="ECO:0007669"/>
    <property type="project" value="InterPro"/>
</dbReference>
<keyword evidence="12" id="KW-1185">Reference proteome</keyword>
<comment type="similarity">
    <text evidence="3 10">Belongs to the cytochrome P450 family.</text>
</comment>
<keyword evidence="6 10" id="KW-0560">Oxidoreductase</keyword>
<dbReference type="PROSITE" id="PS00086">
    <property type="entry name" value="CYTOCHROME_P450"/>
    <property type="match status" value="1"/>
</dbReference>
<dbReference type="Gene3D" id="1.10.630.10">
    <property type="entry name" value="Cytochrome P450"/>
    <property type="match status" value="1"/>
</dbReference>
<evidence type="ECO:0000256" key="5">
    <source>
        <dbReference type="ARBA" id="ARBA00022723"/>
    </source>
</evidence>
<keyword evidence="7 9" id="KW-0408">Iron</keyword>
<evidence type="ECO:0000256" key="8">
    <source>
        <dbReference type="ARBA" id="ARBA00023033"/>
    </source>
</evidence>
<dbReference type="InterPro" id="IPR036396">
    <property type="entry name" value="Cyt_P450_sf"/>
</dbReference>
<evidence type="ECO:0000256" key="10">
    <source>
        <dbReference type="RuleBase" id="RU000461"/>
    </source>
</evidence>
<dbReference type="PRINTS" id="PR00463">
    <property type="entry name" value="EP450I"/>
</dbReference>
<dbReference type="InterPro" id="IPR050364">
    <property type="entry name" value="Cytochrome_P450_fung"/>
</dbReference>
<comment type="pathway">
    <text evidence="2">Secondary metabolite biosynthesis.</text>
</comment>
<dbReference type="OrthoDB" id="2789670at2759"/>
<dbReference type="GO" id="GO:0016705">
    <property type="term" value="F:oxidoreductase activity, acting on paired donors, with incorporation or reduction of molecular oxygen"/>
    <property type="evidence" value="ECO:0007669"/>
    <property type="project" value="InterPro"/>
</dbReference>
<dbReference type="PANTHER" id="PTHR46300">
    <property type="entry name" value="P450, PUTATIVE (EUROFUNG)-RELATED-RELATED"/>
    <property type="match status" value="1"/>
</dbReference>
<feature type="binding site" description="axial binding residue" evidence="9">
    <location>
        <position position="236"/>
    </location>
    <ligand>
        <name>heme</name>
        <dbReference type="ChEBI" id="CHEBI:30413"/>
    </ligand>
    <ligandPart>
        <name>Fe</name>
        <dbReference type="ChEBI" id="CHEBI:18248"/>
    </ligandPart>
</feature>
<dbReference type="PRINTS" id="PR00385">
    <property type="entry name" value="P450"/>
</dbReference>
<dbReference type="Pfam" id="PF00067">
    <property type="entry name" value="p450"/>
    <property type="match status" value="1"/>
</dbReference>